<dbReference type="NCBIfam" id="TIGR02856">
    <property type="entry name" value="spore_yqfC"/>
    <property type="match status" value="1"/>
</dbReference>
<dbReference type="InterPro" id="IPR022476">
    <property type="entry name" value="Spore_YabP/YqfC"/>
</dbReference>
<accession>A0A2U3D6E9</accession>
<dbReference type="EMBL" id="MPDK01000024">
    <property type="protein sequence ID" value="PWI56844.1"/>
    <property type="molecule type" value="Genomic_DNA"/>
</dbReference>
<organism evidence="1 2">
    <name type="scientific">Sulfoacidibacillus thermotolerans</name>
    <name type="common">Acidibacillus sulfuroxidans</name>
    <dbReference type="NCBI Taxonomy" id="1765684"/>
    <lineage>
        <taxon>Bacteria</taxon>
        <taxon>Bacillati</taxon>
        <taxon>Bacillota</taxon>
        <taxon>Bacilli</taxon>
        <taxon>Bacillales</taxon>
        <taxon>Alicyclobacillaceae</taxon>
        <taxon>Sulfoacidibacillus</taxon>
    </lineage>
</organism>
<proteinExistence type="predicted"/>
<dbReference type="InterPro" id="IPR022477">
    <property type="entry name" value="Spore_YqfC"/>
</dbReference>
<gene>
    <name evidence="1" type="ORF">BM613_11425</name>
</gene>
<evidence type="ECO:0000313" key="1">
    <source>
        <dbReference type="EMBL" id="PWI56844.1"/>
    </source>
</evidence>
<dbReference type="Pfam" id="PF07873">
    <property type="entry name" value="YabP"/>
    <property type="match status" value="1"/>
</dbReference>
<dbReference type="RefSeq" id="WP_181363100.1">
    <property type="nucleotide sequence ID" value="NZ_MPDK01000024.1"/>
</dbReference>
<comment type="caution">
    <text evidence="1">The sequence shown here is derived from an EMBL/GenBank/DDBJ whole genome shotgun (WGS) entry which is preliminary data.</text>
</comment>
<dbReference type="AlphaFoldDB" id="A0A2U3D6E9"/>
<keyword evidence="2" id="KW-1185">Reference proteome</keyword>
<dbReference type="Proteomes" id="UP000245380">
    <property type="component" value="Unassembled WGS sequence"/>
</dbReference>
<sequence>MKRRWRDKTEHMAAELLEIPKDTLLHVPRVMLIGNEQVVVDNYKSILSFEPELIRIALAKGEVAIKGTRLAFKVIVPEQLVIEGTVSSVDFH</sequence>
<name>A0A2U3D6E9_SULT2</name>
<evidence type="ECO:0000313" key="2">
    <source>
        <dbReference type="Proteomes" id="UP000245380"/>
    </source>
</evidence>
<reference evidence="1 2" key="1">
    <citation type="submission" date="2016-11" db="EMBL/GenBank/DDBJ databases">
        <title>Comparative genomics of Acidibacillus ferroxidans species.</title>
        <authorList>
            <person name="Oliveira G."/>
            <person name="Nunes G."/>
            <person name="Oliveira R."/>
            <person name="Araujo F."/>
            <person name="Salim A."/>
            <person name="Scholte L."/>
            <person name="Morais D."/>
            <person name="Nancucheo I."/>
            <person name="Johnson D.B."/>
            <person name="Grail B."/>
            <person name="Bittencourt J."/>
            <person name="Valadares R."/>
        </authorList>
    </citation>
    <scope>NUCLEOTIDE SEQUENCE [LARGE SCALE GENOMIC DNA]</scope>
    <source>
        <strain evidence="1 2">Y002</strain>
    </source>
</reference>
<protein>
    <submittedName>
        <fullName evidence="1">Sporulation protein YqfC</fullName>
    </submittedName>
</protein>